<feature type="domain" description="Glycosyl hydrolase family 81 C-terminal" evidence="11">
    <location>
        <begin position="424"/>
        <end position="740"/>
    </location>
</feature>
<keyword evidence="13" id="KW-1185">Reference proteome</keyword>
<accession>A0ABD5X0T5</accession>
<dbReference type="EMBL" id="JBHTAG010000002">
    <property type="protein sequence ID" value="MFC7097137.1"/>
    <property type="molecule type" value="Genomic_DNA"/>
</dbReference>
<keyword evidence="5" id="KW-0119">Carbohydrate metabolism</keyword>
<keyword evidence="7" id="KW-0961">Cell wall biogenesis/degradation</keyword>
<dbReference type="PANTHER" id="PTHR31983:SF0">
    <property type="entry name" value="GLUCAN ENDO-1,3-BETA-D-GLUCOSIDASE 2"/>
    <property type="match status" value="1"/>
</dbReference>
<dbReference type="PROSITE" id="PS51318">
    <property type="entry name" value="TAT"/>
    <property type="match status" value="1"/>
</dbReference>
<evidence type="ECO:0000259" key="10">
    <source>
        <dbReference type="Pfam" id="PF03639"/>
    </source>
</evidence>
<feature type="region of interest" description="Disordered" evidence="9">
    <location>
        <begin position="64"/>
        <end position="95"/>
    </location>
</feature>
<reference evidence="12 13" key="1">
    <citation type="journal article" date="2019" name="Int. J. Syst. Evol. Microbiol.">
        <title>The Global Catalogue of Microorganisms (GCM) 10K type strain sequencing project: providing services to taxonomists for standard genome sequencing and annotation.</title>
        <authorList>
            <consortium name="The Broad Institute Genomics Platform"/>
            <consortium name="The Broad Institute Genome Sequencing Center for Infectious Disease"/>
            <person name="Wu L."/>
            <person name="Ma J."/>
        </authorList>
    </citation>
    <scope>NUCLEOTIDE SEQUENCE [LARGE SCALE GENOMIC DNA]</scope>
    <source>
        <strain evidence="12 13">DT55</strain>
    </source>
</reference>
<protein>
    <recommendedName>
        <fullName evidence="3">glucan endo-1,3-beta-D-glucosidase</fullName>
        <ecNumber evidence="3">3.2.1.39</ecNumber>
    </recommendedName>
</protein>
<feature type="compositionally biased region" description="Basic and acidic residues" evidence="9">
    <location>
        <begin position="7"/>
        <end position="25"/>
    </location>
</feature>
<dbReference type="Pfam" id="PF03639">
    <property type="entry name" value="Glyco_hydro_81"/>
    <property type="match status" value="1"/>
</dbReference>
<dbReference type="Pfam" id="PF17652">
    <property type="entry name" value="Glyco_hydro81C"/>
    <property type="match status" value="1"/>
</dbReference>
<evidence type="ECO:0000256" key="6">
    <source>
        <dbReference type="ARBA" id="ARBA00023295"/>
    </source>
</evidence>
<evidence type="ECO:0000256" key="5">
    <source>
        <dbReference type="ARBA" id="ARBA00023277"/>
    </source>
</evidence>
<evidence type="ECO:0000256" key="7">
    <source>
        <dbReference type="ARBA" id="ARBA00023316"/>
    </source>
</evidence>
<dbReference type="PROSITE" id="PS52008">
    <property type="entry name" value="GH81"/>
    <property type="match status" value="1"/>
</dbReference>
<gene>
    <name evidence="12" type="ORF">ACFQKD_07445</name>
</gene>
<proteinExistence type="inferred from homology"/>
<dbReference type="InterPro" id="IPR040720">
    <property type="entry name" value="GH81_C"/>
</dbReference>
<dbReference type="InterPro" id="IPR006311">
    <property type="entry name" value="TAT_signal"/>
</dbReference>
<comment type="similarity">
    <text evidence="2">Belongs to the glycosyl hydrolase 81 family.</text>
</comment>
<evidence type="ECO:0000259" key="11">
    <source>
        <dbReference type="Pfam" id="PF17652"/>
    </source>
</evidence>
<evidence type="ECO:0000256" key="2">
    <source>
        <dbReference type="ARBA" id="ARBA00010730"/>
    </source>
</evidence>
<evidence type="ECO:0000313" key="13">
    <source>
        <dbReference type="Proteomes" id="UP001596388"/>
    </source>
</evidence>
<keyword evidence="6" id="KW-0326">Glycosidase</keyword>
<comment type="caution">
    <text evidence="12">The sequence shown here is derived from an EMBL/GenBank/DDBJ whole genome shotgun (WGS) entry which is preliminary data.</text>
</comment>
<evidence type="ECO:0000256" key="3">
    <source>
        <dbReference type="ARBA" id="ARBA00012780"/>
    </source>
</evidence>
<feature type="region of interest" description="Disordered" evidence="9">
    <location>
        <begin position="1"/>
        <end position="25"/>
    </location>
</feature>
<dbReference type="GO" id="GO:0071555">
    <property type="term" value="P:cell wall organization"/>
    <property type="evidence" value="ECO:0007669"/>
    <property type="project" value="UniProtKB-KW"/>
</dbReference>
<dbReference type="AlphaFoldDB" id="A0ABD5X0T5"/>
<name>A0ABD5X0T5_9EURY</name>
<dbReference type="Gene3D" id="2.70.98.30">
    <property type="entry name" value="Golgi alpha-mannosidase II, domain 4"/>
    <property type="match status" value="1"/>
</dbReference>
<dbReference type="PANTHER" id="PTHR31983">
    <property type="entry name" value="ENDO-1,3(4)-BETA-GLUCANASE 1"/>
    <property type="match status" value="1"/>
</dbReference>
<dbReference type="EC" id="3.2.1.39" evidence="3"/>
<dbReference type="GeneID" id="79268963"/>
<dbReference type="GO" id="GO:0000272">
    <property type="term" value="P:polysaccharide catabolic process"/>
    <property type="evidence" value="ECO:0007669"/>
    <property type="project" value="UniProtKB-KW"/>
</dbReference>
<sequence length="915" mass="96236">MSGTPDDSDHGHDDESNADTDRVDLSRRGYLAGVSTLGAAGIAGCAGASEATATGAPATTTATAEATTAAAGDPTVSVGAGSYTTRLPSGEEAPPEQVYATSDLLAPFPTNEWWSNLLRSQYGAPMWAHPLVAEPTGAGLDLSYPTEWTFSTVAGDTNRNNVAEMDDTTDLTLSTTGADFADARCAGYGDWHVDVHWGAGDTTTPTLDATVTQGSPFVFAEVTGADAELSFAATPDVWADQGNVLGVTVNGHHYGLFAPAGATWSGVGSATLTSALAGDGYLAVAVLPEATTTALSRYESYAYNPITGTTVSWTYDETAATVETTHAFDTAPRGESSTTGTIAALYPHQYKHTAATLDGDTFVSPRGTMETTTGASFTTTLDLPPTLPYLPATESADQSRLAGYVDDAEAESPLVRSGPEQPGDGTYWTGKNYERLLQLRPIAEQVGDATAADAFDAALRDDLETWLDATVSGDSTSEDVFYYDGTWGTLIGYNDSFGSGPELNDHHFHYGYFVKGAAEVARTDPTWADDANWGGMVELLIRDYASPDRDDPLFPFLRNFSPYAGHSWAAGNPDFDLGNNQESSSEAVNAYAAILQYGAFTGDTRLRDLGAYLLAHETAAVEEYWYDVDEENHPADWDYSYAAMVWGAGYKYDTWWTDDVEAIHGINVLPVGGHSLYLGRDRAAAQATYDELVAANGGDTFGYWPDVLWSYRAFSDPADAVSLFETKPESYAVEFGESRAHTYRWLTALSDLGAVDASVTADAPLAAAFDDGTTRTYVAYNAGDAETTVTFSDGTSLSVPANDLATTTASSGSGGGDGDTERAPTVESVSTATRTTGPWTNVTVDWSVADADGDLASVTVELRDAAGATLESATTSVAGGSASGTTELRTKATPETVAVTVADGATNETTTTTTL</sequence>
<keyword evidence="4 12" id="KW-0378">Hydrolase</keyword>
<organism evidence="12 13">
    <name type="scientific">Halobaculum marinum</name>
    <dbReference type="NCBI Taxonomy" id="3031996"/>
    <lineage>
        <taxon>Archaea</taxon>
        <taxon>Methanobacteriati</taxon>
        <taxon>Methanobacteriota</taxon>
        <taxon>Stenosarchaea group</taxon>
        <taxon>Halobacteria</taxon>
        <taxon>Halobacteriales</taxon>
        <taxon>Haloferacaceae</taxon>
        <taxon>Halobaculum</taxon>
    </lineage>
</organism>
<dbReference type="Proteomes" id="UP001596388">
    <property type="component" value="Unassembled WGS sequence"/>
</dbReference>
<comment type="catalytic activity">
    <reaction evidence="1">
        <text>Hydrolysis of (1-&gt;3)-beta-D-glucosidic linkages in (1-&gt;3)-beta-D-glucans.</text>
        <dbReference type="EC" id="3.2.1.39"/>
    </reaction>
</comment>
<dbReference type="InterPro" id="IPR005200">
    <property type="entry name" value="Endo-beta-glucanase"/>
</dbReference>
<dbReference type="RefSeq" id="WP_276238389.1">
    <property type="nucleotide sequence ID" value="NZ_CP119989.1"/>
</dbReference>
<evidence type="ECO:0000256" key="1">
    <source>
        <dbReference type="ARBA" id="ARBA00000382"/>
    </source>
</evidence>
<evidence type="ECO:0000313" key="12">
    <source>
        <dbReference type="EMBL" id="MFC7097137.1"/>
    </source>
</evidence>
<feature type="region of interest" description="Disordered" evidence="9">
    <location>
        <begin position="800"/>
        <end position="832"/>
    </location>
</feature>
<keyword evidence="8" id="KW-0624">Polysaccharide degradation</keyword>
<dbReference type="GO" id="GO:0042973">
    <property type="term" value="F:glucan endo-1,3-beta-D-glucosidase activity"/>
    <property type="evidence" value="ECO:0007669"/>
    <property type="project" value="UniProtKB-EC"/>
</dbReference>
<evidence type="ECO:0000256" key="9">
    <source>
        <dbReference type="SAM" id="MobiDB-lite"/>
    </source>
</evidence>
<dbReference type="InterPro" id="IPR040451">
    <property type="entry name" value="GH81_N"/>
</dbReference>
<feature type="domain" description="Glycosyl hydrolase family 81 N-terminal" evidence="10">
    <location>
        <begin position="102"/>
        <end position="392"/>
    </location>
</feature>
<evidence type="ECO:0000256" key="4">
    <source>
        <dbReference type="ARBA" id="ARBA00022801"/>
    </source>
</evidence>
<evidence type="ECO:0000256" key="8">
    <source>
        <dbReference type="ARBA" id="ARBA00023326"/>
    </source>
</evidence>